<comment type="subcellular location">
    <subcellularLocation>
        <location evidence="1">Cell membrane</location>
        <topology evidence="1">Multi-pass membrane protein</topology>
    </subcellularLocation>
</comment>
<proteinExistence type="inferred from homology"/>
<dbReference type="STRING" id="10195.A0A3M7SI61"/>
<protein>
    <submittedName>
        <fullName evidence="10">Gonadotropin-releasing hormone receptor</fullName>
    </submittedName>
</protein>
<dbReference type="AlphaFoldDB" id="A0A3M7SI61"/>
<keyword evidence="6 7" id="KW-0675">Receptor</keyword>
<evidence type="ECO:0000256" key="7">
    <source>
        <dbReference type="RuleBase" id="RU000688"/>
    </source>
</evidence>
<comment type="caution">
    <text evidence="10">The sequence shown here is derived from an EMBL/GenBank/DDBJ whole genome shotgun (WGS) entry which is preliminary data.</text>
</comment>
<keyword evidence="11" id="KW-1185">Reference proteome</keyword>
<dbReference type="InterPro" id="IPR017452">
    <property type="entry name" value="GPCR_Rhodpsn_7TM"/>
</dbReference>
<feature type="transmembrane region" description="Helical" evidence="8">
    <location>
        <begin position="160"/>
        <end position="179"/>
    </location>
</feature>
<evidence type="ECO:0000256" key="5">
    <source>
        <dbReference type="ARBA" id="ARBA00023136"/>
    </source>
</evidence>
<keyword evidence="5 8" id="KW-0472">Membrane</keyword>
<evidence type="ECO:0000256" key="4">
    <source>
        <dbReference type="ARBA" id="ARBA00022989"/>
    </source>
</evidence>
<dbReference type="EMBL" id="REGN01001311">
    <property type="protein sequence ID" value="RNA35564.1"/>
    <property type="molecule type" value="Genomic_DNA"/>
</dbReference>
<keyword evidence="7" id="KW-0297">G-protein coupled receptor</keyword>
<evidence type="ECO:0000256" key="2">
    <source>
        <dbReference type="ARBA" id="ARBA00022475"/>
    </source>
</evidence>
<feature type="transmembrane region" description="Helical" evidence="8">
    <location>
        <begin position="242"/>
        <end position="265"/>
    </location>
</feature>
<keyword evidence="2" id="KW-1003">Cell membrane</keyword>
<evidence type="ECO:0000256" key="8">
    <source>
        <dbReference type="SAM" id="Phobius"/>
    </source>
</evidence>
<feature type="transmembrane region" description="Helical" evidence="8">
    <location>
        <begin position="117"/>
        <end position="140"/>
    </location>
</feature>
<keyword evidence="7" id="KW-0807">Transducer</keyword>
<dbReference type="GO" id="GO:0042277">
    <property type="term" value="F:peptide binding"/>
    <property type="evidence" value="ECO:0007669"/>
    <property type="project" value="TreeGrafter"/>
</dbReference>
<keyword evidence="4 8" id="KW-1133">Transmembrane helix</keyword>
<comment type="similarity">
    <text evidence="7">Belongs to the G-protein coupled receptor 1 family.</text>
</comment>
<evidence type="ECO:0000256" key="6">
    <source>
        <dbReference type="ARBA" id="ARBA00023170"/>
    </source>
</evidence>
<dbReference type="OrthoDB" id="6435638at2759"/>
<feature type="transmembrane region" description="Helical" evidence="8">
    <location>
        <begin position="361"/>
        <end position="385"/>
    </location>
</feature>
<dbReference type="GO" id="GO:0005886">
    <property type="term" value="C:plasma membrane"/>
    <property type="evidence" value="ECO:0007669"/>
    <property type="project" value="UniProtKB-SubCell"/>
</dbReference>
<reference evidence="10 11" key="1">
    <citation type="journal article" date="2018" name="Sci. Rep.">
        <title>Genomic signatures of local adaptation to the degree of environmental predictability in rotifers.</title>
        <authorList>
            <person name="Franch-Gras L."/>
            <person name="Hahn C."/>
            <person name="Garcia-Roger E.M."/>
            <person name="Carmona M.J."/>
            <person name="Serra M."/>
            <person name="Gomez A."/>
        </authorList>
    </citation>
    <scope>NUCLEOTIDE SEQUENCE [LARGE SCALE GENOMIC DNA]</scope>
    <source>
        <strain evidence="10">HYR1</strain>
    </source>
</reference>
<feature type="transmembrane region" description="Helical" evidence="8">
    <location>
        <begin position="191"/>
        <end position="214"/>
    </location>
</feature>
<organism evidence="10 11">
    <name type="scientific">Brachionus plicatilis</name>
    <name type="common">Marine rotifer</name>
    <name type="synonym">Brachionus muelleri</name>
    <dbReference type="NCBI Taxonomy" id="10195"/>
    <lineage>
        <taxon>Eukaryota</taxon>
        <taxon>Metazoa</taxon>
        <taxon>Spiralia</taxon>
        <taxon>Gnathifera</taxon>
        <taxon>Rotifera</taxon>
        <taxon>Eurotatoria</taxon>
        <taxon>Monogononta</taxon>
        <taxon>Pseudotrocha</taxon>
        <taxon>Ploima</taxon>
        <taxon>Brachionidae</taxon>
        <taxon>Brachionus</taxon>
    </lineage>
</organism>
<dbReference type="Pfam" id="PF00001">
    <property type="entry name" value="7tm_1"/>
    <property type="match status" value="1"/>
</dbReference>
<dbReference type="PANTHER" id="PTHR24241:SF59">
    <property type="entry name" value="ADIPOKINETIC HORMONE RECEPTOR, ISOFORM C"/>
    <property type="match status" value="1"/>
</dbReference>
<gene>
    <name evidence="10" type="ORF">BpHYR1_024008</name>
</gene>
<name>A0A3M7SI61_BRAPC</name>
<evidence type="ECO:0000259" key="9">
    <source>
        <dbReference type="PROSITE" id="PS50262"/>
    </source>
</evidence>
<dbReference type="GO" id="GO:0004930">
    <property type="term" value="F:G protein-coupled receptor activity"/>
    <property type="evidence" value="ECO:0007669"/>
    <property type="project" value="UniProtKB-KW"/>
</dbReference>
<feature type="transmembrane region" description="Helical" evidence="8">
    <location>
        <begin position="405"/>
        <end position="425"/>
    </location>
</feature>
<dbReference type="InterPro" id="IPR000276">
    <property type="entry name" value="GPCR_Rhodpsn"/>
</dbReference>
<evidence type="ECO:0000313" key="11">
    <source>
        <dbReference type="Proteomes" id="UP000276133"/>
    </source>
</evidence>
<dbReference type="PROSITE" id="PS00237">
    <property type="entry name" value="G_PROTEIN_RECEP_F1_1"/>
    <property type="match status" value="1"/>
</dbReference>
<accession>A0A3M7SI61</accession>
<evidence type="ECO:0000256" key="3">
    <source>
        <dbReference type="ARBA" id="ARBA00022692"/>
    </source>
</evidence>
<dbReference type="PRINTS" id="PR00237">
    <property type="entry name" value="GPCRRHODOPSN"/>
</dbReference>
<feature type="transmembrane region" description="Helical" evidence="8">
    <location>
        <begin position="74"/>
        <end position="97"/>
    </location>
</feature>
<feature type="domain" description="G-protein coupled receptors family 1 profile" evidence="9">
    <location>
        <begin position="87"/>
        <end position="417"/>
    </location>
</feature>
<evidence type="ECO:0000313" key="10">
    <source>
        <dbReference type="EMBL" id="RNA35564.1"/>
    </source>
</evidence>
<sequence>MDMSNSTVSLLLKFDYYLHLSSASPSLFSQIESQDLFLKHQQYDMIDQLSENKLSINHTRSGQLLPKTKHSEKIFIYIILFIIASIGNSTSFVALLFMNKSANKNFKNSRSRIRLLLMNLCIADLMVTYVHLPLEIIWAYTDSWRAGETMCKLMMFLRTFGHYLSSFVIITITIDRFYVIVKPLELEKVYTLNKILLTVSWMMSFMSSLPQVFLFELLSHPQDPTFRQCVTFGKLNTQFKKLIYSLYHFTGCYGAPLLIMCFCYFKIFSTIATHTKTNRYNVNGHYSNQFHYLSSQPKSKAEIQRYLRYRYRGRNYQSYSRAFNKCNIHDYGQNGMHSQSEAIRRSHNNTFLKAKYRTLKLSALIVLAYLFSWTPYYLCLLWAIVDPNAFNTSHNKKIKNYLFTFAVSNSCLNPYIYGIFLNKLYRFLPCIKQQKEPKPLTKT</sequence>
<dbReference type="Gene3D" id="1.20.1070.10">
    <property type="entry name" value="Rhodopsin 7-helix transmembrane proteins"/>
    <property type="match status" value="1"/>
</dbReference>
<dbReference type="SUPFAM" id="SSF81321">
    <property type="entry name" value="Family A G protein-coupled receptor-like"/>
    <property type="match status" value="1"/>
</dbReference>
<dbReference type="PROSITE" id="PS50262">
    <property type="entry name" value="G_PROTEIN_RECEP_F1_2"/>
    <property type="match status" value="1"/>
</dbReference>
<dbReference type="PANTHER" id="PTHR24241">
    <property type="entry name" value="NEUROPEPTIDE RECEPTOR-RELATED G-PROTEIN COUPLED RECEPTOR"/>
    <property type="match status" value="1"/>
</dbReference>
<evidence type="ECO:0000256" key="1">
    <source>
        <dbReference type="ARBA" id="ARBA00004651"/>
    </source>
</evidence>
<keyword evidence="3 7" id="KW-0812">Transmembrane</keyword>
<dbReference type="Proteomes" id="UP000276133">
    <property type="component" value="Unassembled WGS sequence"/>
</dbReference>
<dbReference type="GO" id="GO:0032870">
    <property type="term" value="P:cellular response to hormone stimulus"/>
    <property type="evidence" value="ECO:0007669"/>
    <property type="project" value="TreeGrafter"/>
</dbReference>